<evidence type="ECO:0000313" key="2">
    <source>
        <dbReference type="EMBL" id="KAI5407352.1"/>
    </source>
</evidence>
<dbReference type="SUPFAM" id="SSF52047">
    <property type="entry name" value="RNI-like"/>
    <property type="match status" value="1"/>
</dbReference>
<evidence type="ECO:0000313" key="3">
    <source>
        <dbReference type="Proteomes" id="UP001058974"/>
    </source>
</evidence>
<dbReference type="PROSITE" id="PS50181">
    <property type="entry name" value="FBOX"/>
    <property type="match status" value="1"/>
</dbReference>
<dbReference type="InterPro" id="IPR032675">
    <property type="entry name" value="LRR_dom_sf"/>
</dbReference>
<comment type="caution">
    <text evidence="2">The sequence shown here is derived from an EMBL/GenBank/DDBJ whole genome shotgun (WGS) entry which is preliminary data.</text>
</comment>
<dbReference type="Gene3D" id="3.80.10.10">
    <property type="entry name" value="Ribonuclease Inhibitor"/>
    <property type="match status" value="1"/>
</dbReference>
<dbReference type="Gramene" id="Psat05G0356000-T1">
    <property type="protein sequence ID" value="KAI5407352.1"/>
    <property type="gene ID" value="KIW84_053560"/>
</dbReference>
<organism evidence="2 3">
    <name type="scientific">Pisum sativum</name>
    <name type="common">Garden pea</name>
    <name type="synonym">Lathyrus oleraceus</name>
    <dbReference type="NCBI Taxonomy" id="3888"/>
    <lineage>
        <taxon>Eukaryota</taxon>
        <taxon>Viridiplantae</taxon>
        <taxon>Streptophyta</taxon>
        <taxon>Embryophyta</taxon>
        <taxon>Tracheophyta</taxon>
        <taxon>Spermatophyta</taxon>
        <taxon>Magnoliopsida</taxon>
        <taxon>eudicotyledons</taxon>
        <taxon>Gunneridae</taxon>
        <taxon>Pentapetalae</taxon>
        <taxon>rosids</taxon>
        <taxon>fabids</taxon>
        <taxon>Fabales</taxon>
        <taxon>Fabaceae</taxon>
        <taxon>Papilionoideae</taxon>
        <taxon>50 kb inversion clade</taxon>
        <taxon>NPAAA clade</taxon>
        <taxon>Hologalegina</taxon>
        <taxon>IRL clade</taxon>
        <taxon>Fabeae</taxon>
        <taxon>Lathyrus</taxon>
    </lineage>
</organism>
<dbReference type="PANTHER" id="PTHR38926:SF2">
    <property type="entry name" value="F-BOX_LRR-REPEAT PROTEIN 21-RELATED"/>
    <property type="match status" value="1"/>
</dbReference>
<feature type="domain" description="F-box" evidence="1">
    <location>
        <begin position="15"/>
        <end position="62"/>
    </location>
</feature>
<name>A0A9D4WT03_PEA</name>
<dbReference type="EMBL" id="JAMSHJ010000005">
    <property type="protein sequence ID" value="KAI5407352.1"/>
    <property type="molecule type" value="Genomic_DNA"/>
</dbReference>
<sequence length="274" mass="31857">MASSDKKSKGESTRKPNWLELPIDLTKNILQRLDTLDIMISARNVCPLWWHICKDPSMWRTIRIYNIEFIPYDFCCLEKIVRCAVDLSCGHLEDIALELFCTDDLLEYIAHRASNMRCLRISDCNNISNKGMIEFVKMFSLLEELYISFKYLSKDSIEVIGRFCPLLKSLNFDGPLFTYFAFYDEVFAIGKAMPGLRHLSFSRIVFDNDQLFAILDGCPLIESLDLRNCLIRHLSPSVKKRCRKQIKDFQLPIYNSYEDDSDVRNFGKIKGIQA</sequence>
<dbReference type="InterPro" id="IPR001810">
    <property type="entry name" value="F-box_dom"/>
</dbReference>
<dbReference type="Pfam" id="PF00646">
    <property type="entry name" value="F-box"/>
    <property type="match status" value="1"/>
</dbReference>
<dbReference type="Proteomes" id="UP001058974">
    <property type="component" value="Chromosome 5"/>
</dbReference>
<protein>
    <recommendedName>
        <fullName evidence="1">F-box domain-containing protein</fullName>
    </recommendedName>
</protein>
<proteinExistence type="predicted"/>
<dbReference type="PANTHER" id="PTHR38926">
    <property type="entry name" value="F-BOX DOMAIN CONTAINING PROTEIN, EXPRESSED"/>
    <property type="match status" value="1"/>
</dbReference>
<accession>A0A9D4WT03</accession>
<reference evidence="2 3" key="1">
    <citation type="journal article" date="2022" name="Nat. Genet.">
        <title>Improved pea reference genome and pan-genome highlight genomic features and evolutionary characteristics.</title>
        <authorList>
            <person name="Yang T."/>
            <person name="Liu R."/>
            <person name="Luo Y."/>
            <person name="Hu S."/>
            <person name="Wang D."/>
            <person name="Wang C."/>
            <person name="Pandey M.K."/>
            <person name="Ge S."/>
            <person name="Xu Q."/>
            <person name="Li N."/>
            <person name="Li G."/>
            <person name="Huang Y."/>
            <person name="Saxena R.K."/>
            <person name="Ji Y."/>
            <person name="Li M."/>
            <person name="Yan X."/>
            <person name="He Y."/>
            <person name="Liu Y."/>
            <person name="Wang X."/>
            <person name="Xiang C."/>
            <person name="Varshney R.K."/>
            <person name="Ding H."/>
            <person name="Gao S."/>
            <person name="Zong X."/>
        </authorList>
    </citation>
    <scope>NUCLEOTIDE SEQUENCE [LARGE SCALE GENOMIC DNA]</scope>
    <source>
        <strain evidence="2 3">cv. Zhongwan 6</strain>
    </source>
</reference>
<keyword evidence="3" id="KW-1185">Reference proteome</keyword>
<dbReference type="CDD" id="cd22164">
    <property type="entry name" value="F-box_AtSKIP19-like"/>
    <property type="match status" value="1"/>
</dbReference>
<evidence type="ECO:0000259" key="1">
    <source>
        <dbReference type="PROSITE" id="PS50181"/>
    </source>
</evidence>
<dbReference type="AlphaFoldDB" id="A0A9D4WT03"/>
<gene>
    <name evidence="2" type="ORF">KIW84_053560</name>
</gene>
<dbReference type="OrthoDB" id="1419625at2759"/>